<accession>A0A4C1YY58</accession>
<reference evidence="1 2" key="1">
    <citation type="journal article" date="2019" name="Commun. Biol.">
        <title>The bagworm genome reveals a unique fibroin gene that provides high tensile strength.</title>
        <authorList>
            <person name="Kono N."/>
            <person name="Nakamura H."/>
            <person name="Ohtoshi R."/>
            <person name="Tomita M."/>
            <person name="Numata K."/>
            <person name="Arakawa K."/>
        </authorList>
    </citation>
    <scope>NUCLEOTIDE SEQUENCE [LARGE SCALE GENOMIC DNA]</scope>
</reference>
<keyword evidence="2" id="KW-1185">Reference proteome</keyword>
<name>A0A4C1YY58_EUMVA</name>
<comment type="caution">
    <text evidence="1">The sequence shown here is derived from an EMBL/GenBank/DDBJ whole genome shotgun (WGS) entry which is preliminary data.</text>
</comment>
<protein>
    <submittedName>
        <fullName evidence="1">Uncharacterized protein</fullName>
    </submittedName>
</protein>
<proteinExistence type="predicted"/>
<dbReference type="AlphaFoldDB" id="A0A4C1YY58"/>
<evidence type="ECO:0000313" key="2">
    <source>
        <dbReference type="Proteomes" id="UP000299102"/>
    </source>
</evidence>
<evidence type="ECO:0000313" key="1">
    <source>
        <dbReference type="EMBL" id="GBP79872.1"/>
    </source>
</evidence>
<sequence>MCARNESQQDFRRAPVYGRQISAFKKANEYMSRHRGRTGLEGPGWYYDLKNTPGAFDKVISPRVGVVMVRAGRGPAGKRHLDYMISPPLEITTAHEHLQSQGGS</sequence>
<organism evidence="1 2">
    <name type="scientific">Eumeta variegata</name>
    <name type="common">Bagworm moth</name>
    <name type="synonym">Eumeta japonica</name>
    <dbReference type="NCBI Taxonomy" id="151549"/>
    <lineage>
        <taxon>Eukaryota</taxon>
        <taxon>Metazoa</taxon>
        <taxon>Ecdysozoa</taxon>
        <taxon>Arthropoda</taxon>
        <taxon>Hexapoda</taxon>
        <taxon>Insecta</taxon>
        <taxon>Pterygota</taxon>
        <taxon>Neoptera</taxon>
        <taxon>Endopterygota</taxon>
        <taxon>Lepidoptera</taxon>
        <taxon>Glossata</taxon>
        <taxon>Ditrysia</taxon>
        <taxon>Tineoidea</taxon>
        <taxon>Psychidae</taxon>
        <taxon>Oiketicinae</taxon>
        <taxon>Eumeta</taxon>
    </lineage>
</organism>
<gene>
    <name evidence="1" type="ORF">EVAR_60052_1</name>
</gene>
<dbReference type="EMBL" id="BGZK01001435">
    <property type="protein sequence ID" value="GBP79872.1"/>
    <property type="molecule type" value="Genomic_DNA"/>
</dbReference>
<dbReference type="Proteomes" id="UP000299102">
    <property type="component" value="Unassembled WGS sequence"/>
</dbReference>